<keyword evidence="9" id="KW-1185">Reference proteome</keyword>
<organism evidence="8 9">
    <name type="scientific">Malus domestica</name>
    <name type="common">Apple</name>
    <name type="synonym">Pyrus malus</name>
    <dbReference type="NCBI Taxonomy" id="3750"/>
    <lineage>
        <taxon>Eukaryota</taxon>
        <taxon>Viridiplantae</taxon>
        <taxon>Streptophyta</taxon>
        <taxon>Embryophyta</taxon>
        <taxon>Tracheophyta</taxon>
        <taxon>Spermatophyta</taxon>
        <taxon>Magnoliopsida</taxon>
        <taxon>eudicotyledons</taxon>
        <taxon>Gunneridae</taxon>
        <taxon>Pentapetalae</taxon>
        <taxon>rosids</taxon>
        <taxon>fabids</taxon>
        <taxon>Rosales</taxon>
        <taxon>Rosaceae</taxon>
        <taxon>Amygdaloideae</taxon>
        <taxon>Maleae</taxon>
        <taxon>Malus</taxon>
    </lineage>
</organism>
<comment type="subcellular location">
    <subcellularLocation>
        <location evidence="1">Membrane</location>
    </subcellularLocation>
</comment>
<dbReference type="EMBL" id="RDQH01000330">
    <property type="protein sequence ID" value="RXI01577.1"/>
    <property type="molecule type" value="Genomic_DNA"/>
</dbReference>
<evidence type="ECO:0000256" key="4">
    <source>
        <dbReference type="ARBA" id="ARBA00022989"/>
    </source>
</evidence>
<feature type="region of interest" description="Disordered" evidence="6">
    <location>
        <begin position="75"/>
        <end position="100"/>
    </location>
</feature>
<evidence type="ECO:0000256" key="5">
    <source>
        <dbReference type="ARBA" id="ARBA00023136"/>
    </source>
</evidence>
<evidence type="ECO:0000256" key="3">
    <source>
        <dbReference type="ARBA" id="ARBA00022692"/>
    </source>
</evidence>
<dbReference type="PANTHER" id="PTHR12668:SF43">
    <property type="entry name" value="TRANSMEMBRANE PROTEIN 14 HOMOLOG"/>
    <property type="match status" value="1"/>
</dbReference>
<dbReference type="Proteomes" id="UP000290289">
    <property type="component" value="Chromosome 4"/>
</dbReference>
<dbReference type="PANTHER" id="PTHR12668">
    <property type="entry name" value="TRANSMEMBRANE PROTEIN 14, 15"/>
    <property type="match status" value="1"/>
</dbReference>
<dbReference type="GO" id="GO:0009706">
    <property type="term" value="C:chloroplast inner membrane"/>
    <property type="evidence" value="ECO:0007669"/>
    <property type="project" value="TreeGrafter"/>
</dbReference>
<reference evidence="8 9" key="1">
    <citation type="submission" date="2018-10" db="EMBL/GenBank/DDBJ databases">
        <title>A high-quality apple genome assembly.</title>
        <authorList>
            <person name="Hu J."/>
        </authorList>
    </citation>
    <scope>NUCLEOTIDE SEQUENCE [LARGE SCALE GENOMIC DNA]</scope>
    <source>
        <strain evidence="9">cv. HFTH1</strain>
        <tissue evidence="8">Young leaf</tissue>
    </source>
</reference>
<keyword evidence="5 7" id="KW-0472">Membrane</keyword>
<proteinExistence type="inferred from homology"/>
<feature type="transmembrane region" description="Helical" evidence="7">
    <location>
        <begin position="287"/>
        <end position="305"/>
    </location>
</feature>
<evidence type="ECO:0000256" key="1">
    <source>
        <dbReference type="ARBA" id="ARBA00004370"/>
    </source>
</evidence>
<evidence type="ECO:0000256" key="7">
    <source>
        <dbReference type="SAM" id="Phobius"/>
    </source>
</evidence>
<dbReference type="InterPro" id="IPR044890">
    <property type="entry name" value="TMEM14_sf"/>
</dbReference>
<feature type="transmembrane region" description="Helical" evidence="7">
    <location>
        <begin position="220"/>
        <end position="240"/>
    </location>
</feature>
<feature type="transmembrane region" description="Helical" evidence="7">
    <location>
        <begin position="196"/>
        <end position="214"/>
    </location>
</feature>
<comment type="similarity">
    <text evidence="2">Belongs to the TMEM14 family.</text>
</comment>
<keyword evidence="3 7" id="KW-0812">Transmembrane</keyword>
<dbReference type="AlphaFoldDB" id="A0A498K2G0"/>
<evidence type="ECO:0000313" key="9">
    <source>
        <dbReference type="Proteomes" id="UP000290289"/>
    </source>
</evidence>
<dbReference type="InterPro" id="IPR005349">
    <property type="entry name" value="TMEM14"/>
</dbReference>
<comment type="caution">
    <text evidence="8">The sequence shown here is derived from an EMBL/GenBank/DDBJ whole genome shotgun (WGS) entry which is preliminary data.</text>
</comment>
<keyword evidence="4 7" id="KW-1133">Transmembrane helix</keyword>
<dbReference type="GO" id="GO:0015245">
    <property type="term" value="F:fatty acid transmembrane transporter activity"/>
    <property type="evidence" value="ECO:0007669"/>
    <property type="project" value="TreeGrafter"/>
</dbReference>
<feature type="transmembrane region" description="Helical" evidence="7">
    <location>
        <begin position="261"/>
        <end position="281"/>
    </location>
</feature>
<sequence>MSVTLQSVSLLNPDPSSCGLKKSPSCSSLRFGQLIAARGYGASPIAVPKVHSGASLSLHRRSLWTRPIVAVSASQDESHSDIEVEDENSNAKPKSEESEEAWKQTLGSFKEQTLKMRSLSREFSKKALVIMKDTSEQLKIHADKARDLSGIANEISEHFITIAEANSPEPVREIVEAYHISTIDPNDAAQVRDFRVGIPYGLLLSVGGFLSFLVTGSISAIRFGVILGGTLLFLSVSSLTSYRKGESSPFFLTGQTGKDTYWSLSNLAISSIIFLREVIVLAQRPSFPNILTTLVSGAVVAFYFNKIVQNRKDQKGPNFEKETES</sequence>
<evidence type="ECO:0000313" key="8">
    <source>
        <dbReference type="EMBL" id="RXI01577.1"/>
    </source>
</evidence>
<evidence type="ECO:0000256" key="2">
    <source>
        <dbReference type="ARBA" id="ARBA00007590"/>
    </source>
</evidence>
<dbReference type="Pfam" id="PF03647">
    <property type="entry name" value="Tmemb_14"/>
    <property type="match status" value="1"/>
</dbReference>
<gene>
    <name evidence="8" type="ORF">DVH24_014926</name>
</gene>
<dbReference type="STRING" id="3750.A0A498K2G0"/>
<protein>
    <submittedName>
        <fullName evidence="8">Uncharacterized protein</fullName>
    </submittedName>
</protein>
<accession>A0A498K2G0</accession>
<dbReference type="Gene3D" id="1.10.10.1740">
    <property type="entry name" value="Transmembrane protein 14-like"/>
    <property type="match status" value="1"/>
</dbReference>
<name>A0A498K2G0_MALDO</name>
<evidence type="ECO:0000256" key="6">
    <source>
        <dbReference type="SAM" id="MobiDB-lite"/>
    </source>
</evidence>